<dbReference type="STRING" id="1123285.SAMN05660235_02303"/>
<sequence>MAEQVRVTIQNIELIGFRAEISSMDFSRAIIRAELRAGKYLSLLTDSAGRGGAVAGDSKTAQVPLGV</sequence>
<keyword evidence="2" id="KW-1185">Reference proteome</keyword>
<name>A0A1G7MTR9_9FIRM</name>
<accession>A0A1G7MTR9</accession>
<dbReference type="EMBL" id="FNBU01000019">
    <property type="protein sequence ID" value="SDF65173.1"/>
    <property type="molecule type" value="Genomic_DNA"/>
</dbReference>
<reference evidence="2" key="1">
    <citation type="submission" date="2016-10" db="EMBL/GenBank/DDBJ databases">
        <authorList>
            <person name="Varghese N."/>
            <person name="Submissions S."/>
        </authorList>
    </citation>
    <scope>NUCLEOTIDE SEQUENCE [LARGE SCALE GENOMIC DNA]</scope>
    <source>
        <strain evidence="2">DSM 23256</strain>
    </source>
</reference>
<gene>
    <name evidence="1" type="ORF">SAMN05660235_02303</name>
</gene>
<dbReference type="AlphaFoldDB" id="A0A1G7MTR9"/>
<organism evidence="1 2">
    <name type="scientific">Sporolituus thermophilus DSM 23256</name>
    <dbReference type="NCBI Taxonomy" id="1123285"/>
    <lineage>
        <taxon>Bacteria</taxon>
        <taxon>Bacillati</taxon>
        <taxon>Bacillota</taxon>
        <taxon>Negativicutes</taxon>
        <taxon>Selenomonadales</taxon>
        <taxon>Sporomusaceae</taxon>
        <taxon>Sporolituus</taxon>
    </lineage>
</organism>
<evidence type="ECO:0000313" key="2">
    <source>
        <dbReference type="Proteomes" id="UP000243333"/>
    </source>
</evidence>
<proteinExistence type="predicted"/>
<protein>
    <submittedName>
        <fullName evidence="1">Uncharacterized protein</fullName>
    </submittedName>
</protein>
<dbReference type="Proteomes" id="UP000243333">
    <property type="component" value="Unassembled WGS sequence"/>
</dbReference>
<evidence type="ECO:0000313" key="1">
    <source>
        <dbReference type="EMBL" id="SDF65173.1"/>
    </source>
</evidence>